<dbReference type="Proteomes" id="UP000016887">
    <property type="component" value="Chromosome"/>
</dbReference>
<sequence>MGKDMPTVHLSLPDSVYSELKKRAAELGVQVTDIIKFYIKMGLNKGFASEPSEESTKTLLALSRKVDKLEKDYRMKLTLLEGKYRQMEDAITYLIERVEMLEETVMSLKAYSAIRPAKNE</sequence>
<evidence type="ECO:0000313" key="3">
    <source>
        <dbReference type="Proteomes" id="UP000016887"/>
    </source>
</evidence>
<dbReference type="EMBL" id="AP012489">
    <property type="protein sequence ID" value="BAN90108.1"/>
    <property type="molecule type" value="Genomic_DNA"/>
</dbReference>
<dbReference type="AlphaFoldDB" id="U3TDS3"/>
<dbReference type="KEGG" id="acj:ACAM_0639"/>
<organism evidence="2 3">
    <name type="scientific">Aeropyrum camini SY1 = JCM 12091</name>
    <dbReference type="NCBI Taxonomy" id="1198449"/>
    <lineage>
        <taxon>Archaea</taxon>
        <taxon>Thermoproteota</taxon>
        <taxon>Thermoprotei</taxon>
        <taxon>Desulfurococcales</taxon>
        <taxon>Desulfurococcaceae</taxon>
        <taxon>Aeropyrum</taxon>
    </lineage>
</organism>
<gene>
    <name evidence="2" type="ORF">ACAM_0639</name>
</gene>
<evidence type="ECO:0000313" key="2">
    <source>
        <dbReference type="EMBL" id="BAN90108.1"/>
    </source>
</evidence>
<name>U3TDS3_9CREN</name>
<feature type="coiled-coil region" evidence="1">
    <location>
        <begin position="52"/>
        <end position="104"/>
    </location>
</feature>
<accession>U3TDS3</accession>
<evidence type="ECO:0000256" key="1">
    <source>
        <dbReference type="SAM" id="Coils"/>
    </source>
</evidence>
<reference evidence="2 3" key="1">
    <citation type="journal article" date="2013" name="Appl. Environ. Microbiol.">
        <title>Variation of the Virus-Related Elements within Syntenic Genomes of the Hyperthermophilic Archaeon Aeropyrum.</title>
        <authorList>
            <person name="Daifuku T."/>
            <person name="Yoshida T."/>
            <person name="Kitamura T."/>
            <person name="Kawaichi S."/>
            <person name="Inoue T."/>
            <person name="Nomura K."/>
            <person name="Yoshida Y."/>
            <person name="Kuno S."/>
            <person name="Sako Y."/>
        </authorList>
    </citation>
    <scope>NUCLEOTIDE SEQUENCE [LARGE SCALE GENOMIC DNA]</scope>
    <source>
        <strain evidence="2 3">SY1</strain>
    </source>
</reference>
<proteinExistence type="predicted"/>
<protein>
    <submittedName>
        <fullName evidence="2">Uncharacterized protein</fullName>
    </submittedName>
</protein>
<dbReference type="eggNOG" id="arCOG04165">
    <property type="taxonomic scope" value="Archaea"/>
</dbReference>
<keyword evidence="3" id="KW-1185">Reference proteome</keyword>
<keyword evidence="1" id="KW-0175">Coiled coil</keyword>